<dbReference type="Pfam" id="PF25372">
    <property type="entry name" value="DUF7885"/>
    <property type="match status" value="2"/>
</dbReference>
<organism evidence="4 5">
    <name type="scientific">Cichlidogyrus casuarinus</name>
    <dbReference type="NCBI Taxonomy" id="1844966"/>
    <lineage>
        <taxon>Eukaryota</taxon>
        <taxon>Metazoa</taxon>
        <taxon>Spiralia</taxon>
        <taxon>Lophotrochozoa</taxon>
        <taxon>Platyhelminthes</taxon>
        <taxon>Monogenea</taxon>
        <taxon>Monopisthocotylea</taxon>
        <taxon>Dactylogyridea</taxon>
        <taxon>Ancyrocephalidae</taxon>
        <taxon>Cichlidogyrus</taxon>
    </lineage>
</organism>
<dbReference type="SMART" id="SM00367">
    <property type="entry name" value="LRR_CC"/>
    <property type="match status" value="12"/>
</dbReference>
<dbReference type="Gene3D" id="1.20.1280.50">
    <property type="match status" value="1"/>
</dbReference>
<comment type="caution">
    <text evidence="4">The sequence shown here is derived from an EMBL/GenBank/DDBJ whole genome shotgun (WGS) entry which is preliminary data.</text>
</comment>
<dbReference type="InterPro" id="IPR057207">
    <property type="entry name" value="FBXL15_LRR"/>
</dbReference>
<sequence length="499" mass="55081">MDTEEELIEHSSKSSTPSVLKEQKTKHTPQIKPNINVALPKELLLLVFSYLDIQTLCKCAQVCKPHVVEKIAKCSGGFLRDLRLSGCLKVTDDAIKRFTELCKQIEILDISGCKILTNETCKYLGLNCPDLTTLFLEGCQIDGRGLKCLGSCANLTWLNVSWCEINDEGVQAIASGCRNLKRFRAMGCHKITSTSVGFLARYCEHLTLLNLNYCERNINDQAMIYLAIGCSNLRVLCVSRCGITDIGLRALAGILTPSQAAQILGISLGSSSENAPNADTEMETEMLLVPYAINDRKQQVHPLDFVLAQLGHSNVLQKNQRRYTPQQSLIVNGCRQLTTLEIAACSSITDNGCSALARNCKSLEKLDLEDCQMVTDTTLGQLAMHCGRLNTLVLSHCDQITDAGIGRLVGGLCGADKLQNLAMDNCPMLTDASLEYLGKTCRDLRKLDLYDCMLITKEGINNFKALSPKVVVHAYFAPETPINATINRRRRICRCCYLL</sequence>
<dbReference type="InterPro" id="IPR006553">
    <property type="entry name" value="Leu-rich_rpt_Cys-con_subtyp"/>
</dbReference>
<dbReference type="SUPFAM" id="SSF81383">
    <property type="entry name" value="F-box domain"/>
    <property type="match status" value="1"/>
</dbReference>
<evidence type="ECO:0000313" key="5">
    <source>
        <dbReference type="Proteomes" id="UP001626550"/>
    </source>
</evidence>
<feature type="domain" description="F-box" evidence="3">
    <location>
        <begin position="33"/>
        <end position="82"/>
    </location>
</feature>
<dbReference type="AlphaFoldDB" id="A0ABD2Q2K2"/>
<keyword evidence="1" id="KW-0833">Ubl conjugation pathway</keyword>
<dbReference type="Proteomes" id="UP001626550">
    <property type="component" value="Unassembled WGS sequence"/>
</dbReference>
<keyword evidence="5" id="KW-1185">Reference proteome</keyword>
<dbReference type="PANTHER" id="PTHR13318">
    <property type="entry name" value="PARTNER OF PAIRED, ISOFORM B-RELATED"/>
    <property type="match status" value="1"/>
</dbReference>
<gene>
    <name evidence="4" type="primary">FBXL20</name>
    <name evidence="4" type="ORF">Ciccas_007618</name>
</gene>
<evidence type="ECO:0000256" key="1">
    <source>
        <dbReference type="ARBA" id="ARBA00022786"/>
    </source>
</evidence>
<reference evidence="4 5" key="1">
    <citation type="submission" date="2024-11" db="EMBL/GenBank/DDBJ databases">
        <title>Adaptive evolution of stress response genes in parasites aligns with host niche diversity.</title>
        <authorList>
            <person name="Hahn C."/>
            <person name="Resl P."/>
        </authorList>
    </citation>
    <scope>NUCLEOTIDE SEQUENCE [LARGE SCALE GENOMIC DNA]</scope>
    <source>
        <strain evidence="4">EGGRZ-B1_66</strain>
        <tissue evidence="4">Body</tissue>
    </source>
</reference>
<dbReference type="PROSITE" id="PS50181">
    <property type="entry name" value="FBOX"/>
    <property type="match status" value="1"/>
</dbReference>
<dbReference type="InterPro" id="IPR036047">
    <property type="entry name" value="F-box-like_dom_sf"/>
</dbReference>
<dbReference type="Pfam" id="PF12937">
    <property type="entry name" value="F-box-like"/>
    <property type="match status" value="1"/>
</dbReference>
<dbReference type="Gene3D" id="3.80.10.10">
    <property type="entry name" value="Ribonuclease Inhibitor"/>
    <property type="match status" value="4"/>
</dbReference>
<dbReference type="EMBL" id="JBJKFK010001196">
    <property type="protein sequence ID" value="KAL3313779.1"/>
    <property type="molecule type" value="Genomic_DNA"/>
</dbReference>
<evidence type="ECO:0000259" key="3">
    <source>
        <dbReference type="PROSITE" id="PS50181"/>
    </source>
</evidence>
<proteinExistence type="predicted"/>
<protein>
    <submittedName>
        <fullName evidence="4">F-box/LRR-repeat protein 20</fullName>
    </submittedName>
</protein>
<feature type="region of interest" description="Disordered" evidence="2">
    <location>
        <begin position="1"/>
        <end position="27"/>
    </location>
</feature>
<evidence type="ECO:0000313" key="4">
    <source>
        <dbReference type="EMBL" id="KAL3313779.1"/>
    </source>
</evidence>
<dbReference type="InterPro" id="IPR032675">
    <property type="entry name" value="LRR_dom_sf"/>
</dbReference>
<dbReference type="InterPro" id="IPR001810">
    <property type="entry name" value="F-box_dom"/>
</dbReference>
<dbReference type="SUPFAM" id="SSF52047">
    <property type="entry name" value="RNI-like"/>
    <property type="match status" value="2"/>
</dbReference>
<name>A0ABD2Q2K2_9PLAT</name>
<evidence type="ECO:0000256" key="2">
    <source>
        <dbReference type="SAM" id="MobiDB-lite"/>
    </source>
</evidence>
<accession>A0ABD2Q2K2</accession>
<dbReference type="PANTHER" id="PTHR13318:SF105">
    <property type="entry name" value="F-BOX_LRR-REPEAT PROTEIN 3"/>
    <property type="match status" value="1"/>
</dbReference>